<dbReference type="PANTHER" id="PTHR46033:SF8">
    <property type="entry name" value="PROTEIN MAINTENANCE OF MERISTEMS-LIKE"/>
    <property type="match status" value="1"/>
</dbReference>
<feature type="domain" description="Aminotransferase-like plant mobile" evidence="2">
    <location>
        <begin position="69"/>
        <end position="125"/>
    </location>
</feature>
<evidence type="ECO:0000256" key="1">
    <source>
        <dbReference type="SAM" id="MobiDB-lite"/>
    </source>
</evidence>
<evidence type="ECO:0000259" key="2">
    <source>
        <dbReference type="Pfam" id="PF10536"/>
    </source>
</evidence>
<comment type="caution">
    <text evidence="3">The sequence shown here is derived from an EMBL/GenBank/DDBJ whole genome shotgun (WGS) entry which is preliminary data.</text>
</comment>
<dbReference type="Proteomes" id="UP001459277">
    <property type="component" value="Unassembled WGS sequence"/>
</dbReference>
<dbReference type="PANTHER" id="PTHR46033">
    <property type="entry name" value="PROTEIN MAIN-LIKE 2"/>
    <property type="match status" value="1"/>
</dbReference>
<dbReference type="Pfam" id="PF10536">
    <property type="entry name" value="PMD"/>
    <property type="match status" value="1"/>
</dbReference>
<evidence type="ECO:0000313" key="3">
    <source>
        <dbReference type="EMBL" id="KAL0004852.1"/>
    </source>
</evidence>
<dbReference type="InterPro" id="IPR019557">
    <property type="entry name" value="AminoTfrase-like_pln_mobile"/>
</dbReference>
<accession>A0AAW2D2N6</accession>
<dbReference type="InterPro" id="IPR044824">
    <property type="entry name" value="MAIN-like"/>
</dbReference>
<proteinExistence type="predicted"/>
<sequence length="167" mass="18545">MAAANADEIEGAHPGPIDDSILPRQAQHLSDAIWNGQDSGALNCRSRNEEFNNLEPMVDDHVVDIIKKPETHTFHMSHGKMTIGLQDVEVLFGFPIDGEVVVGNTTLNWKELCRDFLGFNVPEDNTMVLQGQRILIKLLLEQVAVALPPNAKEVQVTSYARCYILVL</sequence>
<keyword evidence="4" id="KW-1185">Reference proteome</keyword>
<name>A0AAW2D2N6_9ROSI</name>
<reference evidence="3 4" key="1">
    <citation type="submission" date="2024-01" db="EMBL/GenBank/DDBJ databases">
        <title>A telomere-to-telomere, gap-free genome of sweet tea (Lithocarpus litseifolius).</title>
        <authorList>
            <person name="Zhou J."/>
        </authorList>
    </citation>
    <scope>NUCLEOTIDE SEQUENCE [LARGE SCALE GENOMIC DNA]</scope>
    <source>
        <strain evidence="3">Zhou-2022a</strain>
        <tissue evidence="3">Leaf</tissue>
    </source>
</reference>
<feature type="region of interest" description="Disordered" evidence="1">
    <location>
        <begin position="1"/>
        <end position="21"/>
    </location>
</feature>
<gene>
    <name evidence="3" type="ORF">SO802_012413</name>
</gene>
<evidence type="ECO:0000313" key="4">
    <source>
        <dbReference type="Proteomes" id="UP001459277"/>
    </source>
</evidence>
<dbReference type="GO" id="GO:0010073">
    <property type="term" value="P:meristem maintenance"/>
    <property type="evidence" value="ECO:0007669"/>
    <property type="project" value="InterPro"/>
</dbReference>
<organism evidence="3 4">
    <name type="scientific">Lithocarpus litseifolius</name>
    <dbReference type="NCBI Taxonomy" id="425828"/>
    <lineage>
        <taxon>Eukaryota</taxon>
        <taxon>Viridiplantae</taxon>
        <taxon>Streptophyta</taxon>
        <taxon>Embryophyta</taxon>
        <taxon>Tracheophyta</taxon>
        <taxon>Spermatophyta</taxon>
        <taxon>Magnoliopsida</taxon>
        <taxon>eudicotyledons</taxon>
        <taxon>Gunneridae</taxon>
        <taxon>Pentapetalae</taxon>
        <taxon>rosids</taxon>
        <taxon>fabids</taxon>
        <taxon>Fagales</taxon>
        <taxon>Fagaceae</taxon>
        <taxon>Lithocarpus</taxon>
    </lineage>
</organism>
<dbReference type="EMBL" id="JAZDWU010000004">
    <property type="protein sequence ID" value="KAL0004852.1"/>
    <property type="molecule type" value="Genomic_DNA"/>
</dbReference>
<dbReference type="AlphaFoldDB" id="A0AAW2D2N6"/>
<protein>
    <recommendedName>
        <fullName evidence="2">Aminotransferase-like plant mobile domain-containing protein</fullName>
    </recommendedName>
</protein>